<sequence>MLPASGSGAETLAVDRRAGESGRSGQTKQITFSRPTSSQHVFKVPQVRQDGVFRSAVGFGGFLMQPLAKSAEMPYAEVAHSWRNMATSCRVVTCSRLKPWIPLPQLEGLGK</sequence>
<protein>
    <submittedName>
        <fullName evidence="2">Uncharacterized protein</fullName>
    </submittedName>
</protein>
<name>A0A5J5CMT0_9PERO</name>
<keyword evidence="3" id="KW-1185">Reference proteome</keyword>
<dbReference type="Proteomes" id="UP000327493">
    <property type="component" value="Chromosome 20"/>
</dbReference>
<evidence type="ECO:0000256" key="1">
    <source>
        <dbReference type="SAM" id="MobiDB-lite"/>
    </source>
</evidence>
<organism evidence="2 3">
    <name type="scientific">Etheostoma spectabile</name>
    <name type="common">orangethroat darter</name>
    <dbReference type="NCBI Taxonomy" id="54343"/>
    <lineage>
        <taxon>Eukaryota</taxon>
        <taxon>Metazoa</taxon>
        <taxon>Chordata</taxon>
        <taxon>Craniata</taxon>
        <taxon>Vertebrata</taxon>
        <taxon>Euteleostomi</taxon>
        <taxon>Actinopterygii</taxon>
        <taxon>Neopterygii</taxon>
        <taxon>Teleostei</taxon>
        <taxon>Neoteleostei</taxon>
        <taxon>Acanthomorphata</taxon>
        <taxon>Eupercaria</taxon>
        <taxon>Perciformes</taxon>
        <taxon>Percoidei</taxon>
        <taxon>Percidae</taxon>
        <taxon>Etheostomatinae</taxon>
        <taxon>Etheostoma</taxon>
    </lineage>
</organism>
<evidence type="ECO:0000313" key="2">
    <source>
        <dbReference type="EMBL" id="KAA8581946.1"/>
    </source>
</evidence>
<dbReference type="EMBL" id="VOFY01000020">
    <property type="protein sequence ID" value="KAA8581946.1"/>
    <property type="molecule type" value="Genomic_DNA"/>
</dbReference>
<evidence type="ECO:0000313" key="3">
    <source>
        <dbReference type="Proteomes" id="UP000327493"/>
    </source>
</evidence>
<proteinExistence type="predicted"/>
<dbReference type="AlphaFoldDB" id="A0A5J5CMT0"/>
<gene>
    <name evidence="2" type="ORF">FQN60_008686</name>
</gene>
<accession>A0A5J5CMT0</accession>
<feature type="non-terminal residue" evidence="2">
    <location>
        <position position="111"/>
    </location>
</feature>
<reference evidence="2 3" key="1">
    <citation type="submission" date="2019-08" db="EMBL/GenBank/DDBJ databases">
        <title>A chromosome-level genome assembly, high-density linkage maps, and genome scans reveal the genomic architecture of hybrid incompatibilities underlying speciation via character displacement in darters (Percidae: Etheostominae).</title>
        <authorList>
            <person name="Moran R.L."/>
            <person name="Catchen J.M."/>
            <person name="Fuller R.C."/>
        </authorList>
    </citation>
    <scope>NUCLEOTIDE SEQUENCE [LARGE SCALE GENOMIC DNA]</scope>
    <source>
        <strain evidence="2">EspeVRDwgs_2016</strain>
        <tissue evidence="2">Muscle</tissue>
    </source>
</reference>
<feature type="region of interest" description="Disordered" evidence="1">
    <location>
        <begin position="1"/>
        <end position="38"/>
    </location>
</feature>
<feature type="compositionally biased region" description="Polar residues" evidence="1">
    <location>
        <begin position="23"/>
        <end position="38"/>
    </location>
</feature>
<comment type="caution">
    <text evidence="2">The sequence shown here is derived from an EMBL/GenBank/DDBJ whole genome shotgun (WGS) entry which is preliminary data.</text>
</comment>